<evidence type="ECO:0000256" key="4">
    <source>
        <dbReference type="SAM" id="Phobius"/>
    </source>
</evidence>
<feature type="domain" description="Major facilitator superfamily (MFS) profile" evidence="5">
    <location>
        <begin position="11"/>
        <end position="396"/>
    </location>
</feature>
<dbReference type="InterPro" id="IPR036259">
    <property type="entry name" value="MFS_trans_sf"/>
</dbReference>
<dbReference type="Proteomes" id="UP001055804">
    <property type="component" value="Unassembled WGS sequence"/>
</dbReference>
<evidence type="ECO:0000256" key="1">
    <source>
        <dbReference type="ARBA" id="ARBA00022692"/>
    </source>
</evidence>
<feature type="transmembrane region" description="Helical" evidence="4">
    <location>
        <begin position="78"/>
        <end position="96"/>
    </location>
</feature>
<keyword evidence="1 4" id="KW-0812">Transmembrane</keyword>
<evidence type="ECO:0000256" key="3">
    <source>
        <dbReference type="ARBA" id="ARBA00023136"/>
    </source>
</evidence>
<reference evidence="6" key="1">
    <citation type="submission" date="2022-06" db="EMBL/GenBank/DDBJ databases">
        <title>Isolation and Genomics of Futiania mangrovii gen. nov., sp. nov., a Rare and Metabolically-versatile member in the Class Alphaproteobacteria.</title>
        <authorList>
            <person name="Liu L."/>
            <person name="Huang W.-C."/>
            <person name="Pan J."/>
            <person name="Li J."/>
            <person name="Huang Y."/>
            <person name="Du H."/>
            <person name="Liu Y."/>
            <person name="Li M."/>
        </authorList>
    </citation>
    <scope>NUCLEOTIDE SEQUENCE</scope>
    <source>
        <strain evidence="6">FT118</strain>
    </source>
</reference>
<feature type="transmembrane region" description="Helical" evidence="4">
    <location>
        <begin position="102"/>
        <end position="128"/>
    </location>
</feature>
<dbReference type="CDD" id="cd17355">
    <property type="entry name" value="MFS_YcxA_like"/>
    <property type="match status" value="1"/>
</dbReference>
<feature type="transmembrane region" description="Helical" evidence="4">
    <location>
        <begin position="250"/>
        <end position="269"/>
    </location>
</feature>
<dbReference type="GO" id="GO:0022857">
    <property type="term" value="F:transmembrane transporter activity"/>
    <property type="evidence" value="ECO:0007669"/>
    <property type="project" value="InterPro"/>
</dbReference>
<sequence>MSLHGASWRTPAIIMAAGALIALISLGVRSSFGLFLAPMSADLGWGREVFGLALAVQNLVWGLAQPIAGGLADRYGPVRVLTVGGVLYAVGVWLMSVTTDPVLLNISAGLLVGMGIAFSSFTIVIAALAKMVAPEKRSLVMGLGTAAGSMGQVVVVPLGAALLTNFGWVEALFWLSLVAALIIPLASVFAGGSAGRILPPDQSFRDALTEAFAHRGYILLTIGFFVCGFQVAFITVHLPAYLGDNGLGPTVGATALMLVGLCNIAGSFASGWAGGRYSKKYGLVFIYVARSIVTAAYLLMPLTEMSTYAFAIAMGFLWLSTVPLTYGIVGQVFGPGYMAMLSGITFVSHQVGSFIGVWAGGALYDAFGTYEPVWWGGVILGVLAAFVHWPIDDRSIERQKAGAAA</sequence>
<dbReference type="AlphaFoldDB" id="A0A9J6P8L9"/>
<dbReference type="PANTHER" id="PTHR11360">
    <property type="entry name" value="MONOCARBOXYLATE TRANSPORTER"/>
    <property type="match status" value="1"/>
</dbReference>
<feature type="transmembrane region" description="Helical" evidence="4">
    <location>
        <begin position="49"/>
        <end position="71"/>
    </location>
</feature>
<gene>
    <name evidence="6" type="ORF">NJQ99_00755</name>
</gene>
<evidence type="ECO:0000313" key="7">
    <source>
        <dbReference type="Proteomes" id="UP001055804"/>
    </source>
</evidence>
<name>A0A9J6P8L9_9PROT</name>
<dbReference type="InterPro" id="IPR011701">
    <property type="entry name" value="MFS"/>
</dbReference>
<feature type="transmembrane region" description="Helical" evidence="4">
    <location>
        <begin position="308"/>
        <end position="329"/>
    </location>
</feature>
<feature type="transmembrane region" description="Helical" evidence="4">
    <location>
        <begin position="140"/>
        <end position="160"/>
    </location>
</feature>
<feature type="transmembrane region" description="Helical" evidence="4">
    <location>
        <begin position="216"/>
        <end position="238"/>
    </location>
</feature>
<feature type="transmembrane region" description="Helical" evidence="4">
    <location>
        <begin position="341"/>
        <end position="361"/>
    </location>
</feature>
<keyword evidence="3 4" id="KW-0472">Membrane</keyword>
<feature type="transmembrane region" description="Helical" evidence="4">
    <location>
        <begin position="373"/>
        <end position="391"/>
    </location>
</feature>
<keyword evidence="2 4" id="KW-1133">Transmembrane helix</keyword>
<dbReference type="PANTHER" id="PTHR11360:SF284">
    <property type="entry name" value="EG:103B4.3 PROTEIN-RELATED"/>
    <property type="match status" value="1"/>
</dbReference>
<organism evidence="6 7">
    <name type="scientific">Futiania mangrovi</name>
    <dbReference type="NCBI Taxonomy" id="2959716"/>
    <lineage>
        <taxon>Bacteria</taxon>
        <taxon>Pseudomonadati</taxon>
        <taxon>Pseudomonadota</taxon>
        <taxon>Alphaproteobacteria</taxon>
        <taxon>Futianiales</taxon>
        <taxon>Futianiaceae</taxon>
        <taxon>Futiania</taxon>
    </lineage>
</organism>
<evidence type="ECO:0000313" key="6">
    <source>
        <dbReference type="EMBL" id="MCP1334933.1"/>
    </source>
</evidence>
<evidence type="ECO:0000256" key="2">
    <source>
        <dbReference type="ARBA" id="ARBA00022989"/>
    </source>
</evidence>
<protein>
    <submittedName>
        <fullName evidence="6">MFS transporter</fullName>
    </submittedName>
</protein>
<dbReference type="InterPro" id="IPR020846">
    <property type="entry name" value="MFS_dom"/>
</dbReference>
<dbReference type="RefSeq" id="WP_269330895.1">
    <property type="nucleotide sequence ID" value="NZ_JAMZFT010000001.1"/>
</dbReference>
<feature type="transmembrane region" description="Helical" evidence="4">
    <location>
        <begin position="172"/>
        <end position="195"/>
    </location>
</feature>
<comment type="caution">
    <text evidence="6">The sequence shown here is derived from an EMBL/GenBank/DDBJ whole genome shotgun (WGS) entry which is preliminary data.</text>
</comment>
<feature type="transmembrane region" description="Helical" evidence="4">
    <location>
        <begin position="12"/>
        <end position="37"/>
    </location>
</feature>
<dbReference type="Gene3D" id="1.20.1250.20">
    <property type="entry name" value="MFS general substrate transporter like domains"/>
    <property type="match status" value="1"/>
</dbReference>
<keyword evidence="7" id="KW-1185">Reference proteome</keyword>
<feature type="transmembrane region" description="Helical" evidence="4">
    <location>
        <begin position="281"/>
        <end position="302"/>
    </location>
</feature>
<proteinExistence type="predicted"/>
<accession>A0A9J6P8L9</accession>
<dbReference type="InterPro" id="IPR050327">
    <property type="entry name" value="Proton-linked_MCT"/>
</dbReference>
<dbReference type="EMBL" id="JAMZFT010000001">
    <property type="protein sequence ID" value="MCP1334933.1"/>
    <property type="molecule type" value="Genomic_DNA"/>
</dbReference>
<evidence type="ECO:0000259" key="5">
    <source>
        <dbReference type="PROSITE" id="PS50850"/>
    </source>
</evidence>
<dbReference type="SUPFAM" id="SSF103473">
    <property type="entry name" value="MFS general substrate transporter"/>
    <property type="match status" value="1"/>
</dbReference>
<dbReference type="Pfam" id="PF07690">
    <property type="entry name" value="MFS_1"/>
    <property type="match status" value="1"/>
</dbReference>
<dbReference type="PROSITE" id="PS50850">
    <property type="entry name" value="MFS"/>
    <property type="match status" value="1"/>
</dbReference>